<evidence type="ECO:0000256" key="1">
    <source>
        <dbReference type="ARBA" id="ARBA00004123"/>
    </source>
</evidence>
<dbReference type="GO" id="GO:0060090">
    <property type="term" value="F:molecular adaptor activity"/>
    <property type="evidence" value="ECO:0007669"/>
    <property type="project" value="TreeGrafter"/>
</dbReference>
<keyword evidence="4" id="KW-0804">Transcription</keyword>
<dbReference type="Pfam" id="PF16417">
    <property type="entry name" value="CNOT1_TTP_bind"/>
    <property type="match status" value="1"/>
</dbReference>
<reference evidence="13" key="1">
    <citation type="submission" date="2023-02" db="EMBL/GenBank/DDBJ databases">
        <title>Identification and recombinant expression of a fungal hydrolase from Papiliotrema laurentii that hydrolyzes apple cutin and clears colloidal polyester polyurethane.</title>
        <authorList>
            <consortium name="DOE Joint Genome Institute"/>
            <person name="Roman V.A."/>
            <person name="Bojanowski C."/>
            <person name="Crable B.R."/>
            <person name="Wagner D.N."/>
            <person name="Hung C.S."/>
            <person name="Nadeau L.J."/>
            <person name="Schratz L."/>
            <person name="Haridas S."/>
            <person name="Pangilinan J."/>
            <person name="Lipzen A."/>
            <person name="Na H."/>
            <person name="Yan M."/>
            <person name="Ng V."/>
            <person name="Grigoriev I.V."/>
            <person name="Spatafora J.W."/>
            <person name="Barlow D."/>
            <person name="Biffinger J."/>
            <person name="Kelley-Loughnane N."/>
            <person name="Varaljay V.A."/>
            <person name="Crookes-Goodson W.J."/>
        </authorList>
    </citation>
    <scope>NUCLEOTIDE SEQUENCE</scope>
    <source>
        <strain evidence="13">5307AH</strain>
    </source>
</reference>
<dbReference type="CDD" id="cd20710">
    <property type="entry name" value="NOT1_connector"/>
    <property type="match status" value="1"/>
</dbReference>
<evidence type="ECO:0000259" key="10">
    <source>
        <dbReference type="Pfam" id="PF16417"/>
    </source>
</evidence>
<feature type="compositionally biased region" description="Low complexity" evidence="6">
    <location>
        <begin position="22"/>
        <end position="32"/>
    </location>
</feature>
<feature type="domain" description="CCR4-Not complex component Not1 C-terminal" evidence="7">
    <location>
        <begin position="1851"/>
        <end position="2216"/>
    </location>
</feature>
<dbReference type="Pfam" id="PF04054">
    <property type="entry name" value="Not1"/>
    <property type="match status" value="1"/>
</dbReference>
<dbReference type="GO" id="GO:0005634">
    <property type="term" value="C:nucleus"/>
    <property type="evidence" value="ECO:0007669"/>
    <property type="project" value="UniProtKB-SubCell"/>
</dbReference>
<evidence type="ECO:0000259" key="11">
    <source>
        <dbReference type="Pfam" id="PF16418"/>
    </source>
</evidence>
<feature type="region of interest" description="Disordered" evidence="6">
    <location>
        <begin position="252"/>
        <end position="281"/>
    </location>
</feature>
<organism evidence="13 14">
    <name type="scientific">Papiliotrema laurentii</name>
    <name type="common">Cryptococcus laurentii</name>
    <dbReference type="NCBI Taxonomy" id="5418"/>
    <lineage>
        <taxon>Eukaryota</taxon>
        <taxon>Fungi</taxon>
        <taxon>Dikarya</taxon>
        <taxon>Basidiomycota</taxon>
        <taxon>Agaricomycotina</taxon>
        <taxon>Tremellomycetes</taxon>
        <taxon>Tremellales</taxon>
        <taxon>Rhynchogastremaceae</taxon>
        <taxon>Papiliotrema</taxon>
    </lineage>
</organism>
<dbReference type="InterPro" id="IPR007196">
    <property type="entry name" value="CCR4-Not_Not1_C"/>
</dbReference>
<dbReference type="Gene3D" id="1.25.40.790">
    <property type="match status" value="1"/>
</dbReference>
<keyword evidence="14" id="KW-1185">Reference proteome</keyword>
<keyword evidence="3" id="KW-0805">Transcription regulation</keyword>
<comment type="caution">
    <text evidence="13">The sequence shown here is derived from an EMBL/GenBank/DDBJ whole genome shotgun (WGS) entry which is preliminary data.</text>
</comment>
<evidence type="ECO:0000313" key="13">
    <source>
        <dbReference type="EMBL" id="KAK1927963.1"/>
    </source>
</evidence>
<proteinExistence type="predicted"/>
<evidence type="ECO:0000259" key="8">
    <source>
        <dbReference type="Pfam" id="PF12842"/>
    </source>
</evidence>
<feature type="domain" description="CCR4-NOT transcription complex subunit 1 CAF1-binding" evidence="9">
    <location>
        <begin position="955"/>
        <end position="1175"/>
    </location>
</feature>
<dbReference type="InterPro" id="IPR024557">
    <property type="entry name" value="CNOT1_dom_4"/>
</dbReference>
<gene>
    <name evidence="13" type="ORF">DB88DRAFT_434244</name>
</gene>
<dbReference type="InterPro" id="IPR032193">
    <property type="entry name" value="CNOT1_TTP_bind"/>
</dbReference>
<feature type="compositionally biased region" description="Low complexity" evidence="6">
    <location>
        <begin position="252"/>
        <end position="268"/>
    </location>
</feature>
<evidence type="ECO:0000259" key="12">
    <source>
        <dbReference type="Pfam" id="PF25097"/>
    </source>
</evidence>
<feature type="domain" description="CCR4-NOT transcription complex subunit 1 TTP binding" evidence="10">
    <location>
        <begin position="764"/>
        <end position="924"/>
    </location>
</feature>
<dbReference type="Gene3D" id="1.25.40.800">
    <property type="match status" value="1"/>
</dbReference>
<dbReference type="Pfam" id="PF16415">
    <property type="entry name" value="CNOT1_CAF1_bind"/>
    <property type="match status" value="1"/>
</dbReference>
<protein>
    <submittedName>
        <fullName evidence="13">Exoribonuclease</fullName>
    </submittedName>
</protein>
<dbReference type="GO" id="GO:0030015">
    <property type="term" value="C:CCR4-NOT core complex"/>
    <property type="evidence" value="ECO:0007669"/>
    <property type="project" value="InterPro"/>
</dbReference>
<feature type="domain" description="CCR4-NOT transcription complex subunit 1-like NOT1 connector" evidence="12">
    <location>
        <begin position="1513"/>
        <end position="1698"/>
    </location>
</feature>
<name>A0AAD9FXC0_PAPLA</name>
<evidence type="ECO:0000256" key="5">
    <source>
        <dbReference type="ARBA" id="ARBA00023242"/>
    </source>
</evidence>
<sequence>MSNPPPGLGGGGGLRGPPPGFGSPAPSSTPSGGRAGQDAGGGTATIVRAQIVFLLTTFTEESFEKASQEIRTLASSNGPDMYHHFLRRTAVVANSILQTLIQHSQQYKDDPAAPPPNIPTSGQAALAWRLLMTEAVRASRDVTLAPHFSFVMLSPSQGTPLPLPSMRLFNLPPAFLFSLTAFSLAAPHVFPPTHPSHDVFHSILRQTFQPAMDLLRTPGVPFWSTNAVPGVPPFTEDLTLQEARSLILALYPRSTPSSGSTSRPATPTNPTSPHQSPLSSGQRSILLGSLSVKFSSPAIILQTLSALSPGGPPRSPGSIPLEDILFELGENLTQDEGTVEAVIGRWWGPYLLESDSPDKVKLVTEEAAHTIMGLCEGLRDGSGRGIDFHGVVKGLSNIGSVSFVELIRAFDRPNTIAAYHTSLPLLLALLVIPPQSPIPPIAGLIPPSLDAPIWKNMTSLLAVLNHLTTLPPDALPLFTTPSAPSPADFARIVDPPSNDANMGKAAKQQAKDIQSAGLWNTLGLIQVLVTACSMADTDHPTEETAEVGRRATELLDKAAALAPELVLLALEKLPKPLPVPVNNLHSRLLGTYLAAPAANITSSQLVFHQFHQNDLEGLLRTLVDFYLEDENNLGRVVDIAIDIQSDNVHFILDVAALASNKEYLDLEKWLTDAVDVKGEDFLDGIFDFVEHKIRLEIDHQHQPESVPPLMFTLGTDVYSIFLRVIRNAKNLPGENIPRYKQLRTDILIIHPRLLNLRPQSNEEQGFSAAKFSKETVAQVDDMYQRMYGGEMKLDEVVEELKRCQKSSDPKDQEVFACALHSLFDEYKFVKVYPPKELTMTGILFGAIIDFRLVKGTPAFVATRYVLDACKTPPHEALYQFGINALSVLRGSLVDFPGLCRSLLEIPALHESHPVLINDIVAALAEREDLELQGGVKLAFPALKLPILVEEGDDEFIEPEGNKKDQFMFIINQIAPSNFEQKSADLVKLFENQYSRWFAHYFIDVRVSLEANRHDIYMQILDTLHSPLLERHVLWETLRKARDLLNSEATISSASERTTLKTVALWLGRITLARNKPLRLRELNVKDLLIQGYDNKRLIVAIPFVCNLLVACKQSQVFHVPNPWFTAVLSLLVEFYQYAELRLNLKFEIEVLFSKLGVPLESIEPSELLRTHQPPPEPQPELPDRLDRELQRATAELVNGSQRFEPPVDPAFARMQVMQTEQAAQAATDAFNRRVEELIQNLPDYLVFSQEYPIFTAPTLKRIVHHSIDRAIREIVTPVVERSVTIAGISSRDLVQKDFGMEGDASRMRHAAHLMVQNLAGNLAIVTCKEPLRTAMVTNIRSMLSQNGFTEDNMPEPMIAGVVNDNIDAGCSVIRKAAMEKAAKDIDVNLAPQYAARRAHRESRSNQPFWDGASFGVAISHSALPDPLRLRSGGLSQSQLRVYEDFAENARVLPPANGEYYAHQSEQPSQQITTADLLPKRGPSPMYPERELAASPQVVNQQNAMDKFHEIIGEVEKIVAATAVNNLSGLPATHEIRALIQAVVITAGQAINREQSTMVISQKVVQLLYKSTSQLGRDVYVAMLQQLCELSRKVDKEVKQWLIYAEDSRKYNVPVTVTLIRAAFIHVGELDNQLASVLVRSFAPEMMDFVANLIRECSLSEQPPVPRNGFAACLAALLKAHESGQATPVVEKLLEDMRGPRADAALEKADKTPIDAKLQERLSHYFLEWVRVYSTTKVPETAFVPYITYLQKEGILNGEDVSSAFYRTAINCAVDLDASKLDSGKFYGTDSLAKLIVLIVKNYGDKSGTPSVTRTVYYFNKIITIMSYSLVQRQLEESFAQRPWTRFFTSMLSELNSIEHNLPDVYIGCLRSFANVLGITQPTYAPQFAFGWMSIVSHRFFMPKLLASSRDQGWPDYHRCLMWLLRFLAPFLAQSDLGSSSRSMYQATMRLLLVLMHDFPEFLVEFYHTISTAIPPNCVQLRNIVLAAFPHSEAPLPDVYKRLDQQAGNMQRFPTVRSDYVAALSAGNIRAAIDQHVRTSNPPAQAIVTELKNRIAVKTMGPDGQATITYNHTLLHAAVFYLGTTSIARFAAQRGIVEFDPKAPEVAILTSLAFALDAEGQYNMISVIADQLRYPSAHTFFFISFLLFLFGASSHAEVPNAIPERIARVVLERIIVARPHPWGLVVAFVELLDNEQIGFWKQPFVRAEEEIYMLFVKAQQNFAGLAAHNGHGLGNGNAVGGPGGLSQLGPAPIGQGVNGASRRLSGLYDVLMTREHLDSESIPV</sequence>
<dbReference type="InterPro" id="IPR032191">
    <property type="entry name" value="CNOT1_CAF1_bind"/>
</dbReference>
<evidence type="ECO:0000256" key="4">
    <source>
        <dbReference type="ARBA" id="ARBA00023163"/>
    </source>
</evidence>
<evidence type="ECO:0000259" key="7">
    <source>
        <dbReference type="Pfam" id="PF04054"/>
    </source>
</evidence>
<dbReference type="Pfam" id="PF12842">
    <property type="entry name" value="DUF3819"/>
    <property type="match status" value="1"/>
</dbReference>
<evidence type="ECO:0000256" key="3">
    <source>
        <dbReference type="ARBA" id="ARBA00023015"/>
    </source>
</evidence>
<evidence type="ECO:0000256" key="6">
    <source>
        <dbReference type="SAM" id="MobiDB-lite"/>
    </source>
</evidence>
<feature type="region of interest" description="Disordered" evidence="6">
    <location>
        <begin position="1"/>
        <end position="41"/>
    </location>
</feature>
<evidence type="ECO:0000256" key="2">
    <source>
        <dbReference type="ARBA" id="ARBA00022491"/>
    </source>
</evidence>
<evidence type="ECO:0000259" key="9">
    <source>
        <dbReference type="Pfam" id="PF16415"/>
    </source>
</evidence>
<evidence type="ECO:0000313" key="14">
    <source>
        <dbReference type="Proteomes" id="UP001182556"/>
    </source>
</evidence>
<feature type="compositionally biased region" description="Polar residues" evidence="6">
    <location>
        <begin position="269"/>
        <end position="281"/>
    </location>
</feature>
<keyword evidence="5" id="KW-0539">Nucleus</keyword>
<dbReference type="InterPro" id="IPR055454">
    <property type="entry name" value="CNOT1-like_NOT1_connector"/>
</dbReference>
<dbReference type="Pfam" id="PF16418">
    <property type="entry name" value="CNOT1_HEAT"/>
    <property type="match status" value="1"/>
</dbReference>
<dbReference type="Gene3D" id="1.25.40.180">
    <property type="match status" value="1"/>
</dbReference>
<dbReference type="InterPro" id="IPR040398">
    <property type="entry name" value="Not1"/>
</dbReference>
<comment type="subcellular location">
    <subcellularLocation>
        <location evidence="1">Nucleus</location>
    </subcellularLocation>
</comment>
<dbReference type="GO" id="GO:0017148">
    <property type="term" value="P:negative regulation of translation"/>
    <property type="evidence" value="ECO:0007669"/>
    <property type="project" value="InterPro"/>
</dbReference>
<dbReference type="Pfam" id="PF25097">
    <property type="entry name" value="ARM_Cnot1"/>
    <property type="match status" value="1"/>
</dbReference>
<dbReference type="InterPro" id="IPR038535">
    <property type="entry name" value="CNOT1_TTP_bind_sf"/>
</dbReference>
<dbReference type="Proteomes" id="UP001182556">
    <property type="component" value="Unassembled WGS sequence"/>
</dbReference>
<dbReference type="PANTHER" id="PTHR13162">
    <property type="entry name" value="CCR4-NOT TRANSCRIPTION COMPLEX"/>
    <property type="match status" value="1"/>
</dbReference>
<dbReference type="InterPro" id="IPR032194">
    <property type="entry name" value="CNOT1_HEAT"/>
</dbReference>
<feature type="domain" description="CCR4-NOT transcription complex subunit 1 HEAT repeat" evidence="11">
    <location>
        <begin position="584"/>
        <end position="725"/>
    </location>
</feature>
<dbReference type="GO" id="GO:0000288">
    <property type="term" value="P:nuclear-transcribed mRNA catabolic process, deadenylation-dependent decay"/>
    <property type="evidence" value="ECO:0007669"/>
    <property type="project" value="TreeGrafter"/>
</dbReference>
<dbReference type="GO" id="GO:0000932">
    <property type="term" value="C:P-body"/>
    <property type="evidence" value="ECO:0007669"/>
    <property type="project" value="TreeGrafter"/>
</dbReference>
<keyword evidence="2" id="KW-0678">Repressor</keyword>
<feature type="domain" description="CCR4-NOT transcription complex subunit 1" evidence="8">
    <location>
        <begin position="1257"/>
        <end position="1400"/>
    </location>
</feature>
<dbReference type="EMBL" id="JAODAN010000001">
    <property type="protein sequence ID" value="KAK1927963.1"/>
    <property type="molecule type" value="Genomic_DNA"/>
</dbReference>
<accession>A0AAD9FXC0</accession>
<dbReference type="Gene3D" id="1.25.40.840">
    <property type="entry name" value="CCR4-NOT transcription complex subunit 1 TTP binding domain"/>
    <property type="match status" value="1"/>
</dbReference>
<dbReference type="PANTHER" id="PTHR13162:SF8">
    <property type="entry name" value="CCR4-NOT TRANSCRIPTION COMPLEX SUBUNIT 1"/>
    <property type="match status" value="1"/>
</dbReference>